<evidence type="ECO:0000313" key="3">
    <source>
        <dbReference type="Proteomes" id="UP000007258"/>
    </source>
</evidence>
<protein>
    <submittedName>
        <fullName evidence="2">Uncharacterized protein</fullName>
    </submittedName>
</protein>
<feature type="region of interest" description="Disordered" evidence="1">
    <location>
        <begin position="38"/>
        <end position="135"/>
    </location>
</feature>
<sequence>MCVCVFAAQTGDVSGIHDILFVHLSPLMEVKYDHDVQQTMVPPSERHDAQLYNNDAMNNRPIPEETQPAPQETQSAPQETQSAPQETQPAPQETQPAPQETQPAPQETQPSTQPSTDPGLMERQRIEELERKLEE</sequence>
<reference evidence="2 3" key="1">
    <citation type="journal article" date="2007" name="Nat. Genet.">
        <title>Comparative genomic analysis of three Leishmania species that cause diverse human disease.</title>
        <authorList>
            <person name="Peacock C.S."/>
            <person name="Seeger K."/>
            <person name="Harris D."/>
            <person name="Murphy L."/>
            <person name="Ruiz J.C."/>
            <person name="Quail M.A."/>
            <person name="Peters N."/>
            <person name="Adlem E."/>
            <person name="Tivey A."/>
            <person name="Aslett M."/>
            <person name="Kerhornou A."/>
            <person name="Ivens A."/>
            <person name="Fraser A."/>
            <person name="Rajandream M.A."/>
            <person name="Carver T."/>
            <person name="Norbertczak H."/>
            <person name="Chillingworth T."/>
            <person name="Hance Z."/>
            <person name="Jagels K."/>
            <person name="Moule S."/>
            <person name="Ormond D."/>
            <person name="Rutter S."/>
            <person name="Squares R."/>
            <person name="Whitehead S."/>
            <person name="Rabbinowitsch E."/>
            <person name="Arrowsmith C."/>
            <person name="White B."/>
            <person name="Thurston S."/>
            <person name="Bringaud F."/>
            <person name="Baldauf S.L."/>
            <person name="Faulconbridge A."/>
            <person name="Jeffares D."/>
            <person name="Depledge D.P."/>
            <person name="Oyola S.O."/>
            <person name="Hilley J.D."/>
            <person name="Brito L.O."/>
            <person name="Tosi L.R."/>
            <person name="Barrell B."/>
            <person name="Cruz A.K."/>
            <person name="Mottram J.C."/>
            <person name="Smith D.F."/>
            <person name="Berriman M."/>
        </authorList>
    </citation>
    <scope>NUCLEOTIDE SEQUENCE [LARGE SCALE GENOMIC DNA]</scope>
    <source>
        <strain evidence="2 3">MHOM/BR/75/M2904</strain>
    </source>
</reference>
<dbReference type="GeneID" id="5416835"/>
<dbReference type="KEGG" id="lbz:LBRM_27_2150"/>
<gene>
    <name evidence="2" type="ORF">LBRM_27_2150</name>
</gene>
<accession>A4HFX4</accession>
<dbReference type="EMBL" id="FR799002">
    <property type="protein sequence ID" value="CAM45492.1"/>
    <property type="molecule type" value="Genomic_DNA"/>
</dbReference>
<evidence type="ECO:0000313" key="2">
    <source>
        <dbReference type="EMBL" id="CAM45492.1"/>
    </source>
</evidence>
<name>A4HFX4_LEIBR</name>
<feature type="compositionally biased region" description="Polar residues" evidence="1">
    <location>
        <begin position="68"/>
        <end position="79"/>
    </location>
</feature>
<reference evidence="2 3" key="2">
    <citation type="journal article" date="2011" name="Genome Res.">
        <title>Chromosome and gene copy number variation allow major structural change between species and strains of Leishmania.</title>
        <authorList>
            <person name="Rogers M.B."/>
            <person name="Hilley J.D."/>
            <person name="Dickens N.J."/>
            <person name="Wilkes J."/>
            <person name="Bates P.A."/>
            <person name="Depledge D.P."/>
            <person name="Harris D."/>
            <person name="Her Y."/>
            <person name="Herzyk P."/>
            <person name="Imamura H."/>
            <person name="Otto T.D."/>
            <person name="Sanders M."/>
            <person name="Seeger K."/>
            <person name="Dujardin J.C."/>
            <person name="Berriman M."/>
            <person name="Smith D.F."/>
            <person name="Hertz-Fowler C."/>
            <person name="Mottram J.C."/>
        </authorList>
    </citation>
    <scope>NUCLEOTIDE SEQUENCE [LARGE SCALE GENOMIC DNA]</scope>
    <source>
        <strain evidence="2 3">MHOM/BR/75/M2904</strain>
    </source>
</reference>
<keyword evidence="3" id="KW-1185">Reference proteome</keyword>
<dbReference type="InParanoid" id="A4HFX4"/>
<feature type="non-terminal residue" evidence="2">
    <location>
        <position position="135"/>
    </location>
</feature>
<feature type="compositionally biased region" description="Basic and acidic residues" evidence="1">
    <location>
        <begin position="120"/>
        <end position="135"/>
    </location>
</feature>
<evidence type="ECO:0000256" key="1">
    <source>
        <dbReference type="SAM" id="MobiDB-lite"/>
    </source>
</evidence>
<dbReference type="Proteomes" id="UP000007258">
    <property type="component" value="Chromosome 27"/>
</dbReference>
<organism evidence="2 3">
    <name type="scientific">Leishmania braziliensis</name>
    <dbReference type="NCBI Taxonomy" id="5660"/>
    <lineage>
        <taxon>Eukaryota</taxon>
        <taxon>Discoba</taxon>
        <taxon>Euglenozoa</taxon>
        <taxon>Kinetoplastea</taxon>
        <taxon>Metakinetoplastina</taxon>
        <taxon>Trypanosomatida</taxon>
        <taxon>Trypanosomatidae</taxon>
        <taxon>Leishmaniinae</taxon>
        <taxon>Leishmania</taxon>
        <taxon>Leishmania braziliensis species complex</taxon>
    </lineage>
</organism>
<dbReference type="RefSeq" id="XP_001565968.1">
    <property type="nucleotide sequence ID" value="XM_001565918.1"/>
</dbReference>
<feature type="compositionally biased region" description="Low complexity" evidence="1">
    <location>
        <begin position="80"/>
        <end position="116"/>
    </location>
</feature>
<dbReference type="VEuPathDB" id="TriTrypDB:LbrM.27.2150"/>
<proteinExistence type="predicted"/>
<dbReference type="AlphaFoldDB" id="A4HFX4"/>